<evidence type="ECO:0000313" key="3">
    <source>
        <dbReference type="Proteomes" id="UP000677244"/>
    </source>
</evidence>
<proteinExistence type="predicted"/>
<keyword evidence="1" id="KW-1133">Transmembrane helix</keyword>
<organism evidence="2 3">
    <name type="scientific">Niastella soli</name>
    <dbReference type="NCBI Taxonomy" id="2821487"/>
    <lineage>
        <taxon>Bacteria</taxon>
        <taxon>Pseudomonadati</taxon>
        <taxon>Bacteroidota</taxon>
        <taxon>Chitinophagia</taxon>
        <taxon>Chitinophagales</taxon>
        <taxon>Chitinophagaceae</taxon>
        <taxon>Niastella</taxon>
    </lineage>
</organism>
<evidence type="ECO:0000313" key="2">
    <source>
        <dbReference type="EMBL" id="MBO9204201.1"/>
    </source>
</evidence>
<protein>
    <submittedName>
        <fullName evidence="2">AbiV family abortive infection protein</fullName>
    </submittedName>
</protein>
<dbReference type="RefSeq" id="WP_209142535.1">
    <property type="nucleotide sequence ID" value="NZ_JAGHKO010000011.1"/>
</dbReference>
<evidence type="ECO:0000256" key="1">
    <source>
        <dbReference type="SAM" id="Phobius"/>
    </source>
</evidence>
<reference evidence="2 3" key="1">
    <citation type="submission" date="2021-03" db="EMBL/GenBank/DDBJ databases">
        <title>Assistant Professor.</title>
        <authorList>
            <person name="Huq M.A."/>
        </authorList>
    </citation>
    <scope>NUCLEOTIDE SEQUENCE [LARGE SCALE GENOMIC DNA]</scope>
    <source>
        <strain evidence="2 3">MAH-29</strain>
    </source>
</reference>
<accession>A0ABS3Z205</accession>
<dbReference type="EMBL" id="JAGHKO010000011">
    <property type="protein sequence ID" value="MBO9204201.1"/>
    <property type="molecule type" value="Genomic_DNA"/>
</dbReference>
<keyword evidence="1" id="KW-0472">Membrane</keyword>
<feature type="transmembrane region" description="Helical" evidence="1">
    <location>
        <begin position="85"/>
        <end position="104"/>
    </location>
</feature>
<name>A0ABS3Z205_9BACT</name>
<dbReference type="Pfam" id="PF18728">
    <property type="entry name" value="HEPN_AbiV"/>
    <property type="match status" value="1"/>
</dbReference>
<dbReference type="InterPro" id="IPR030987">
    <property type="entry name" value="AbiV"/>
</dbReference>
<dbReference type="Proteomes" id="UP000677244">
    <property type="component" value="Unassembled WGS sequence"/>
</dbReference>
<gene>
    <name evidence="2" type="ORF">J7I42_28195</name>
</gene>
<sequence>MDSRNFSTISKEECVVAYEALLENSDAKWKAAKVNASLGEYGIASSLCVVSIEELIKAILLCQDSLGFEFRRVKGMDVFFKNHLIRYYIAYWLFTMGWAMNELLGFIKKLRENPEWAISFMEEIKSENIFEQKMKFYLLRQLILLKRELDWFSKIDNIRQDGFYAGYNGKLINPINISQEQYNDVKLKLSIVRKIGRSFITQIANKDKVIIDLIEEKRIEFKSKDHYSKIAIMLKDLRASRNSPFDLFKQVVFTGQ</sequence>
<dbReference type="NCBIfam" id="TIGR04498">
    <property type="entry name" value="AbiV_defense"/>
    <property type="match status" value="1"/>
</dbReference>
<keyword evidence="1" id="KW-0812">Transmembrane</keyword>
<comment type="caution">
    <text evidence="2">The sequence shown here is derived from an EMBL/GenBank/DDBJ whole genome shotgun (WGS) entry which is preliminary data.</text>
</comment>
<keyword evidence="3" id="KW-1185">Reference proteome</keyword>